<protein>
    <submittedName>
        <fullName evidence="1">Uncharacterized protein</fullName>
    </submittedName>
</protein>
<sequence>MLNTGLSFEATAGFPTSGFSWTKGRSRCREHLSSVCYTVNLELYPFHFWVLLDVQLSHIAARRETDCKFPLQRRKTSGHIEGGCSRFFVNSLHRI</sequence>
<dbReference type="AlphaFoldDB" id="A0A484FQR1"/>
<evidence type="ECO:0000313" key="2">
    <source>
        <dbReference type="Proteomes" id="UP000014480"/>
    </source>
</evidence>
<accession>A0A484FQR1</accession>
<reference evidence="2" key="2">
    <citation type="journal article" date="2019" name="Mol. Plant Microbe Interact.">
        <title>Genome sequence resources for four phytopathogenic fungi from the Colletotrichum orbiculare species complex.</title>
        <authorList>
            <person name="Gan P."/>
            <person name="Tsushima A."/>
            <person name="Narusaka M."/>
            <person name="Narusaka Y."/>
            <person name="Takano Y."/>
            <person name="Kubo Y."/>
            <person name="Shirasu K."/>
        </authorList>
    </citation>
    <scope>GENOME REANNOTATION</scope>
    <source>
        <strain evidence="2">104-T / ATCC 96160 / CBS 514.97 / LARS 414 / MAFF 240422</strain>
    </source>
</reference>
<proteinExistence type="predicted"/>
<name>A0A484FQR1_COLOR</name>
<keyword evidence="2" id="KW-1185">Reference proteome</keyword>
<reference evidence="2" key="1">
    <citation type="journal article" date="2013" name="New Phytol.">
        <title>Comparative genomic and transcriptomic analyses reveal the hemibiotrophic stage shift of Colletotrichum fungi.</title>
        <authorList>
            <person name="Gan P."/>
            <person name="Ikeda K."/>
            <person name="Irieda H."/>
            <person name="Narusaka M."/>
            <person name="O'Connell R.J."/>
            <person name="Narusaka Y."/>
            <person name="Takano Y."/>
            <person name="Kubo Y."/>
            <person name="Shirasu K."/>
        </authorList>
    </citation>
    <scope>NUCLEOTIDE SEQUENCE [LARGE SCALE GENOMIC DNA]</scope>
    <source>
        <strain evidence="2">104-T / ATCC 96160 / CBS 514.97 / LARS 414 / MAFF 240422</strain>
    </source>
</reference>
<comment type="caution">
    <text evidence="1">The sequence shown here is derived from an EMBL/GenBank/DDBJ whole genome shotgun (WGS) entry which is preliminary data.</text>
</comment>
<dbReference type="Proteomes" id="UP000014480">
    <property type="component" value="Unassembled WGS sequence"/>
</dbReference>
<organism evidence="1 2">
    <name type="scientific">Colletotrichum orbiculare (strain 104-T / ATCC 96160 / CBS 514.97 / LARS 414 / MAFF 240422)</name>
    <name type="common">Cucumber anthracnose fungus</name>
    <name type="synonym">Colletotrichum lagenarium</name>
    <dbReference type="NCBI Taxonomy" id="1213857"/>
    <lineage>
        <taxon>Eukaryota</taxon>
        <taxon>Fungi</taxon>
        <taxon>Dikarya</taxon>
        <taxon>Ascomycota</taxon>
        <taxon>Pezizomycotina</taxon>
        <taxon>Sordariomycetes</taxon>
        <taxon>Hypocreomycetidae</taxon>
        <taxon>Glomerellales</taxon>
        <taxon>Glomerellaceae</taxon>
        <taxon>Colletotrichum</taxon>
        <taxon>Colletotrichum orbiculare species complex</taxon>
    </lineage>
</organism>
<dbReference type="EMBL" id="AMCV02000017">
    <property type="protein sequence ID" value="TDZ20570.1"/>
    <property type="molecule type" value="Genomic_DNA"/>
</dbReference>
<evidence type="ECO:0000313" key="1">
    <source>
        <dbReference type="EMBL" id="TDZ20570.1"/>
    </source>
</evidence>
<gene>
    <name evidence="1" type="ORF">Cob_v006791</name>
</gene>